<evidence type="ECO:0000256" key="2">
    <source>
        <dbReference type="ARBA" id="ARBA00022448"/>
    </source>
</evidence>
<dbReference type="Gene3D" id="3.40.50.1980">
    <property type="entry name" value="Nitrogenase molybdenum iron protein domain"/>
    <property type="match status" value="2"/>
</dbReference>
<feature type="compositionally biased region" description="Acidic residues" evidence="5">
    <location>
        <begin position="341"/>
        <end position="361"/>
    </location>
</feature>
<keyword evidence="2" id="KW-0813">Transport</keyword>
<comment type="similarity">
    <text evidence="1">Belongs to the bacterial solute-binding protein 9 family.</text>
</comment>
<dbReference type="InterPro" id="IPR050492">
    <property type="entry name" value="Bact_metal-bind_prot9"/>
</dbReference>
<feature type="compositionally biased region" description="Basic and acidic residues" evidence="5">
    <location>
        <begin position="146"/>
        <end position="164"/>
    </location>
</feature>
<feature type="region of interest" description="Disordered" evidence="5">
    <location>
        <begin position="146"/>
        <end position="167"/>
    </location>
</feature>
<comment type="caution">
    <text evidence="8">The sequence shown here is derived from an EMBL/GenBank/DDBJ whole genome shotgun (WGS) entry which is preliminary data.</text>
</comment>
<feature type="domain" description="ZinT" evidence="7">
    <location>
        <begin position="163"/>
        <end position="337"/>
    </location>
</feature>
<gene>
    <name evidence="8" type="ORF">CUS_6698</name>
</gene>
<dbReference type="PANTHER" id="PTHR42953">
    <property type="entry name" value="HIGH-AFFINITY ZINC UPTAKE SYSTEM PROTEIN ZNUA-RELATED"/>
    <property type="match status" value="1"/>
</dbReference>
<dbReference type="PANTHER" id="PTHR42953:SF3">
    <property type="entry name" value="HIGH-AFFINITY ZINC UPTAKE SYSTEM PROTEIN ZNUA"/>
    <property type="match status" value="1"/>
</dbReference>
<dbReference type="OrthoDB" id="9810636at2"/>
<evidence type="ECO:0000256" key="5">
    <source>
        <dbReference type="SAM" id="MobiDB-lite"/>
    </source>
</evidence>
<dbReference type="GO" id="GO:0030001">
    <property type="term" value="P:metal ion transport"/>
    <property type="evidence" value="ECO:0007669"/>
    <property type="project" value="InterPro"/>
</dbReference>
<dbReference type="AlphaFoldDB" id="E9SCU4"/>
<keyword evidence="4" id="KW-0862">Zinc</keyword>
<feature type="chain" id="PRO_5039593257" evidence="6">
    <location>
        <begin position="22"/>
        <end position="549"/>
    </location>
</feature>
<evidence type="ECO:0000313" key="9">
    <source>
        <dbReference type="Proteomes" id="UP000004259"/>
    </source>
</evidence>
<dbReference type="STRING" id="246199.CUS_6698"/>
<dbReference type="Gene3D" id="2.40.128.20">
    <property type="match status" value="1"/>
</dbReference>
<feature type="region of interest" description="Disordered" evidence="5">
    <location>
        <begin position="334"/>
        <end position="376"/>
    </location>
</feature>
<keyword evidence="3 6" id="KW-0732">Signal</keyword>
<name>E9SCU4_RUMAL</name>
<dbReference type="Proteomes" id="UP000004259">
    <property type="component" value="Unassembled WGS sequence"/>
</dbReference>
<dbReference type="SUPFAM" id="SSF50814">
    <property type="entry name" value="Lipocalins"/>
    <property type="match status" value="1"/>
</dbReference>
<evidence type="ECO:0000259" key="7">
    <source>
        <dbReference type="Pfam" id="PF09223"/>
    </source>
</evidence>
<accession>E9SCU4</accession>
<organism evidence="8 9">
    <name type="scientific">Ruminococcus albus 8</name>
    <dbReference type="NCBI Taxonomy" id="246199"/>
    <lineage>
        <taxon>Bacteria</taxon>
        <taxon>Bacillati</taxon>
        <taxon>Bacillota</taxon>
        <taxon>Clostridia</taxon>
        <taxon>Eubacteriales</taxon>
        <taxon>Oscillospiraceae</taxon>
        <taxon>Ruminococcus</taxon>
    </lineage>
</organism>
<dbReference type="GO" id="GO:0008270">
    <property type="term" value="F:zinc ion binding"/>
    <property type="evidence" value="ECO:0007669"/>
    <property type="project" value="InterPro"/>
</dbReference>
<dbReference type="EMBL" id="ADKM02000085">
    <property type="protein sequence ID" value="EGC02920.1"/>
    <property type="molecule type" value="Genomic_DNA"/>
</dbReference>
<dbReference type="PROSITE" id="PS51257">
    <property type="entry name" value="PROKAR_LIPOPROTEIN"/>
    <property type="match status" value="1"/>
</dbReference>
<keyword evidence="9" id="KW-1185">Reference proteome</keyword>
<dbReference type="InterPro" id="IPR012674">
    <property type="entry name" value="Calycin"/>
</dbReference>
<dbReference type="InterPro" id="IPR015304">
    <property type="entry name" value="ZinT_dom"/>
</dbReference>
<evidence type="ECO:0000256" key="6">
    <source>
        <dbReference type="SAM" id="SignalP"/>
    </source>
</evidence>
<dbReference type="eggNOG" id="COG0803">
    <property type="taxonomic scope" value="Bacteria"/>
</dbReference>
<dbReference type="eggNOG" id="COG3443">
    <property type="taxonomic scope" value="Bacteria"/>
</dbReference>
<evidence type="ECO:0000313" key="8">
    <source>
        <dbReference type="EMBL" id="EGC02920.1"/>
    </source>
</evidence>
<dbReference type="SUPFAM" id="SSF53807">
    <property type="entry name" value="Helical backbone' metal receptor"/>
    <property type="match status" value="2"/>
</dbReference>
<evidence type="ECO:0000256" key="3">
    <source>
        <dbReference type="ARBA" id="ARBA00022729"/>
    </source>
</evidence>
<feature type="signal peptide" evidence="6">
    <location>
        <begin position="1"/>
        <end position="21"/>
    </location>
</feature>
<dbReference type="RefSeq" id="WP_002849988.1">
    <property type="nucleotide sequence ID" value="NZ_ADKM02000085.1"/>
</dbReference>
<sequence length="549" mass="61449">MLKKKIGIYALILAMAAAGLAGCGTAEKANSSEKPLSKSGGKEGNKSFSVVCTIFPEYDWTKEILGEHADDAEITYLLDNGVDLHNYQPTADDILKISSCDLFVYVGGESDEWVENALAEANNEDMKVVELMDVLGDSAKVEELKEGMQEDEHEHDHDHSKEVSTFEDDEVKDRSLSDWAGEWQSAYPLVLDGSLDEAWEHKSEDGSMTAEEYKDYYTIGYKTDISSVKIDGDNITFTYDDGKTVNSDYEYTGYFIQNWSTGTKAAMYRFEAVDKESGAPVYIEFNDHMIEPEKAEHFHLRMSNESYDAIVDPEGNWPTFFDAALTPDEVCDEVIGHGHSDEDEDEEEHEHEEEHEEEHEDEHEHHHEEGEEEYDEHVWLSVKNAKTICGAIEKELEAIDPDNAADYKANLESYTAKLDELDNSFKTLVDSASSKTLVFGDRFPFRYFVDDYGLDYYAAFIGCSAETEASFETIAFLADKVNELDCGTIFTLENSSKDIANSIISASGKSAEIAELNSLQSISADDIANGTSYLSIMQKNYDVLAGVLK</sequence>
<protein>
    <submittedName>
        <fullName evidence="8">ABC transporter, substrate-binding protein</fullName>
    </submittedName>
</protein>
<dbReference type="Pfam" id="PF09223">
    <property type="entry name" value="ZinT"/>
    <property type="match status" value="1"/>
</dbReference>
<reference evidence="8 9" key="1">
    <citation type="submission" date="2011-02" db="EMBL/GenBank/DDBJ databases">
        <authorList>
            <person name="Nelson K.E."/>
            <person name="Sutton G."/>
            <person name="Torralba M."/>
            <person name="Durkin S."/>
            <person name="Harkins D."/>
            <person name="Montgomery R."/>
            <person name="Ziemer C."/>
            <person name="Klaassens E."/>
            <person name="Ocuiv P."/>
            <person name="Morrison M."/>
        </authorList>
    </citation>
    <scope>NUCLEOTIDE SEQUENCE [LARGE SCALE GENOMIC DNA]</scope>
    <source>
        <strain evidence="8 9">8</strain>
    </source>
</reference>
<dbReference type="InterPro" id="IPR006127">
    <property type="entry name" value="ZnuA-like"/>
</dbReference>
<evidence type="ECO:0000256" key="4">
    <source>
        <dbReference type="ARBA" id="ARBA00022833"/>
    </source>
</evidence>
<proteinExistence type="inferred from homology"/>
<evidence type="ECO:0000256" key="1">
    <source>
        <dbReference type="ARBA" id="ARBA00011028"/>
    </source>
</evidence>
<dbReference type="Pfam" id="PF01297">
    <property type="entry name" value="ZnuA"/>
    <property type="match status" value="1"/>
</dbReference>